<evidence type="ECO:0000259" key="2">
    <source>
        <dbReference type="Pfam" id="PF13649"/>
    </source>
</evidence>
<dbReference type="InterPro" id="IPR029063">
    <property type="entry name" value="SAM-dependent_MTases_sf"/>
</dbReference>
<keyword evidence="3" id="KW-0489">Methyltransferase</keyword>
<accession>A0A1G6T7Y7</accession>
<keyword evidence="1 3" id="KW-0808">Transferase</keyword>
<dbReference type="Proteomes" id="UP000199072">
    <property type="component" value="Unassembled WGS sequence"/>
</dbReference>
<reference evidence="3 4" key="1">
    <citation type="submission" date="2016-10" db="EMBL/GenBank/DDBJ databases">
        <authorList>
            <person name="de Groot N.N."/>
        </authorList>
    </citation>
    <scope>NUCLEOTIDE SEQUENCE [LARGE SCALE GENOMIC DNA]</scope>
    <source>
        <strain evidence="3 4">47C3B</strain>
    </source>
</reference>
<dbReference type="PANTHER" id="PTHR43861">
    <property type="entry name" value="TRANS-ACONITATE 2-METHYLTRANSFERASE-RELATED"/>
    <property type="match status" value="1"/>
</dbReference>
<dbReference type="RefSeq" id="WP_091142785.1">
    <property type="nucleotide sequence ID" value="NZ_FNAI01000001.1"/>
</dbReference>
<protein>
    <submittedName>
        <fullName evidence="3">Methyltransferase domain-containing protein</fullName>
    </submittedName>
</protein>
<organism evidence="3 4">
    <name type="scientific">Mucilaginibacter pineti</name>
    <dbReference type="NCBI Taxonomy" id="1391627"/>
    <lineage>
        <taxon>Bacteria</taxon>
        <taxon>Pseudomonadati</taxon>
        <taxon>Bacteroidota</taxon>
        <taxon>Sphingobacteriia</taxon>
        <taxon>Sphingobacteriales</taxon>
        <taxon>Sphingobacteriaceae</taxon>
        <taxon>Mucilaginibacter</taxon>
    </lineage>
</organism>
<evidence type="ECO:0000313" key="4">
    <source>
        <dbReference type="Proteomes" id="UP000199072"/>
    </source>
</evidence>
<proteinExistence type="predicted"/>
<evidence type="ECO:0000313" key="3">
    <source>
        <dbReference type="EMBL" id="SDD25232.1"/>
    </source>
</evidence>
<dbReference type="CDD" id="cd02440">
    <property type="entry name" value="AdoMet_MTases"/>
    <property type="match status" value="1"/>
</dbReference>
<name>A0A1G6T7Y7_9SPHI</name>
<feature type="domain" description="Methyltransferase" evidence="2">
    <location>
        <begin position="79"/>
        <end position="171"/>
    </location>
</feature>
<gene>
    <name evidence="3" type="ORF">SAMN05216464_101213</name>
</gene>
<dbReference type="EMBL" id="FNAI01000001">
    <property type="protein sequence ID" value="SDD25232.1"/>
    <property type="molecule type" value="Genomic_DNA"/>
</dbReference>
<keyword evidence="4" id="KW-1185">Reference proteome</keyword>
<dbReference type="Gene3D" id="3.40.50.150">
    <property type="entry name" value="Vaccinia Virus protein VP39"/>
    <property type="match status" value="1"/>
</dbReference>
<evidence type="ECO:0000256" key="1">
    <source>
        <dbReference type="ARBA" id="ARBA00022679"/>
    </source>
</evidence>
<dbReference type="STRING" id="1391627.SAMN05216464_101213"/>
<sequence length="248" mass="28381">MGLKEKHIDTTYASIADDAFEEMYAAVREKEGRVYTDKQVVRLPEIDGTHKYALEWRARKISSARLINYLTKKEKPLHILEIGCGNGWLANKLTGIPQAKVTGLDTSQLEIDQARRVFKNVNLKFINSEFTKAAVGNNERFDVIVFAASLSYFPFVKAVIDDAFSLLKPGGEIHVLDTPFYKNQIASVAIARCREYYNDMGYPAMAANYYHHLLAEILPFKHRVLFNPATIWNRLRKQGVFYWITLTP</sequence>
<dbReference type="GO" id="GO:0032259">
    <property type="term" value="P:methylation"/>
    <property type="evidence" value="ECO:0007669"/>
    <property type="project" value="UniProtKB-KW"/>
</dbReference>
<dbReference type="GO" id="GO:0008168">
    <property type="term" value="F:methyltransferase activity"/>
    <property type="evidence" value="ECO:0007669"/>
    <property type="project" value="UniProtKB-KW"/>
</dbReference>
<dbReference type="Pfam" id="PF13649">
    <property type="entry name" value="Methyltransf_25"/>
    <property type="match status" value="1"/>
</dbReference>
<dbReference type="InterPro" id="IPR041698">
    <property type="entry name" value="Methyltransf_25"/>
</dbReference>
<dbReference type="OrthoDB" id="9800454at2"/>
<dbReference type="AlphaFoldDB" id="A0A1G6T7Y7"/>
<dbReference type="SUPFAM" id="SSF53335">
    <property type="entry name" value="S-adenosyl-L-methionine-dependent methyltransferases"/>
    <property type="match status" value="1"/>
</dbReference>